<evidence type="ECO:0000313" key="3">
    <source>
        <dbReference type="EMBL" id="KAA5255120.1"/>
    </source>
</evidence>
<dbReference type="AlphaFoldDB" id="A0A174E7V8"/>
<evidence type="ECO:0000313" key="2">
    <source>
        <dbReference type="EMBL" id="KAA5228920.1"/>
    </source>
</evidence>
<reference evidence="5 6" key="2">
    <citation type="journal article" date="2019" name="Nat. Med.">
        <title>A library of human gut bacterial isolates paired with longitudinal multiomics data enables mechanistic microbiome research.</title>
        <authorList>
            <person name="Poyet M."/>
            <person name="Groussin M."/>
            <person name="Gibbons S.M."/>
            <person name="Avila-Pacheco J."/>
            <person name="Jiang X."/>
            <person name="Kearney S.M."/>
            <person name="Perrotta A.R."/>
            <person name="Berdy B."/>
            <person name="Zhao S."/>
            <person name="Lieberman T.D."/>
            <person name="Swanson P.K."/>
            <person name="Smith M."/>
            <person name="Roesemann S."/>
            <person name="Alexander J.E."/>
            <person name="Rich S.A."/>
            <person name="Livny J."/>
            <person name="Vlamakis H."/>
            <person name="Clish C."/>
            <person name="Bullock K."/>
            <person name="Deik A."/>
            <person name="Scott J."/>
            <person name="Pierce K.A."/>
            <person name="Xavier R.J."/>
            <person name="Alm E.J."/>
        </authorList>
    </citation>
    <scope>NUCLEOTIDE SEQUENCE [LARGE SCALE GENOMIC DNA]</scope>
    <source>
        <strain evidence="3 6">BIOML-A2</strain>
        <strain evidence="2 5">BIOML-A6</strain>
    </source>
</reference>
<organism evidence="1 4">
    <name type="scientific">Bacteroides finegoldii</name>
    <dbReference type="NCBI Taxonomy" id="338188"/>
    <lineage>
        <taxon>Bacteria</taxon>
        <taxon>Pseudomonadati</taxon>
        <taxon>Bacteroidota</taxon>
        <taxon>Bacteroidia</taxon>
        <taxon>Bacteroidales</taxon>
        <taxon>Bacteroidaceae</taxon>
        <taxon>Bacteroides</taxon>
    </lineage>
</organism>
<accession>A0A174E7V8</accession>
<dbReference type="EMBL" id="VWAK01000032">
    <property type="protein sequence ID" value="KAA5228920.1"/>
    <property type="molecule type" value="Genomic_DNA"/>
</dbReference>
<sequence>MRIQFEIKEKFPEIIEEIMNSEKWQTSVKEELSGRTTVVIRDQAYGSEATIEIYATSIEIKTAWSKYSYRIFVTNDIVWCEYNGAYRGLLEQVLLPTITPKESLLNSDVTESSLYGNEPKKLREYAEDNLKLKQFRRDNFNEQKNGTAPFDHPKRVYDEFIKEDYIVTSKDKEKKE</sequence>
<evidence type="ECO:0000313" key="6">
    <source>
        <dbReference type="Proteomes" id="UP000440198"/>
    </source>
</evidence>
<reference evidence="1 4" key="1">
    <citation type="submission" date="2015-09" db="EMBL/GenBank/DDBJ databases">
        <authorList>
            <consortium name="Pathogen Informatics"/>
        </authorList>
    </citation>
    <scope>NUCLEOTIDE SEQUENCE [LARGE SCALE GENOMIC DNA]</scope>
    <source>
        <strain evidence="1 4">2789STDY5608840</strain>
    </source>
</reference>
<keyword evidence="6" id="KW-1185">Reference proteome</keyword>
<evidence type="ECO:0000313" key="5">
    <source>
        <dbReference type="Proteomes" id="UP000421791"/>
    </source>
</evidence>
<dbReference type="Proteomes" id="UP000095517">
    <property type="component" value="Unassembled WGS sequence"/>
</dbReference>
<evidence type="ECO:0000313" key="1">
    <source>
        <dbReference type="EMBL" id="CUO33904.1"/>
    </source>
</evidence>
<name>A0A174E7V8_9BACE</name>
<protein>
    <submittedName>
        <fullName evidence="1">Uncharacterized protein</fullName>
    </submittedName>
</protein>
<proteinExistence type="predicted"/>
<dbReference type="GeneID" id="92989905"/>
<dbReference type="EMBL" id="CYZH01000008">
    <property type="protein sequence ID" value="CUO33904.1"/>
    <property type="molecule type" value="Genomic_DNA"/>
</dbReference>
<dbReference type="EMBL" id="VWAG01000029">
    <property type="protein sequence ID" value="KAA5255120.1"/>
    <property type="molecule type" value="Genomic_DNA"/>
</dbReference>
<dbReference type="Proteomes" id="UP000440198">
    <property type="component" value="Unassembled WGS sequence"/>
</dbReference>
<evidence type="ECO:0000313" key="4">
    <source>
        <dbReference type="Proteomes" id="UP000095517"/>
    </source>
</evidence>
<dbReference type="STRING" id="338188.ERS852397_01826"/>
<dbReference type="RefSeq" id="WP_022275916.1">
    <property type="nucleotide sequence ID" value="NZ_CABIXA010000008.1"/>
</dbReference>
<gene>
    <name evidence="1" type="ORF">ERS852397_01826</name>
    <name evidence="3" type="ORF">F2Z09_14660</name>
    <name evidence="2" type="ORF">F2Z22_16315</name>
</gene>
<dbReference type="Proteomes" id="UP000421791">
    <property type="component" value="Unassembled WGS sequence"/>
</dbReference>